<dbReference type="SUPFAM" id="SSF51735">
    <property type="entry name" value="NAD(P)-binding Rossmann-fold domains"/>
    <property type="match status" value="1"/>
</dbReference>
<dbReference type="AlphaFoldDB" id="A0A7K0DNN8"/>
<sequence length="332" mass="33835">MGSTGQSERNEKMRAIVQNGYGSADVLRMTEIDRPAIASGEVLVRVAAAGVDRGVWHLMTGKPYAARLALGMPRDRVAGMDVAGTVAAVGAEVTRFAVGDEVFGVGRGSFAEYTAAAEGKLAHKPAGLGFAQAGVVAVSGVTALRAVRTAGRAEPGQHVLVIGASGGVGSYAVQLAKGAGARVTGVCGTAKADLVRSLGADDVIDYTTTDFADRGVRYDLIVDIGGLSRFARLRRALTPRGTLVIVGGEGGGQILGAGRTVHALALSPFVRQRLTAIIAVPGRADLETLRGLLDSGELTPAVGATYPLAEAPAAVRLLESGQARGKIALTVG</sequence>
<keyword evidence="3" id="KW-1185">Reference proteome</keyword>
<dbReference type="EC" id="1.1.1.103" evidence="2"/>
<dbReference type="InterPro" id="IPR036291">
    <property type="entry name" value="NAD(P)-bd_dom_sf"/>
</dbReference>
<dbReference type="CDD" id="cd08267">
    <property type="entry name" value="MDR1"/>
    <property type="match status" value="1"/>
</dbReference>
<evidence type="ECO:0000313" key="3">
    <source>
        <dbReference type="Proteomes" id="UP000431401"/>
    </source>
</evidence>
<dbReference type="InterPro" id="IPR002364">
    <property type="entry name" value="Quin_OxRdtase/zeta-crystal_CS"/>
</dbReference>
<keyword evidence="2" id="KW-0560">Oxidoreductase</keyword>
<comment type="caution">
    <text evidence="2">The sequence shown here is derived from an EMBL/GenBank/DDBJ whole genome shotgun (WGS) entry which is preliminary data.</text>
</comment>
<reference evidence="2 3" key="1">
    <citation type="submission" date="2019-10" db="EMBL/GenBank/DDBJ databases">
        <title>Nocardia macrotermitis sp. nov. and Nocardia aurantia sp. nov., isolated from the gut of fungus growing-termite Macrotermes natalensis.</title>
        <authorList>
            <person name="Benndorf R."/>
            <person name="Schwitalla J."/>
            <person name="Martin K."/>
            <person name="De Beer W."/>
            <person name="Kaster A.-K."/>
            <person name="Vollmers J."/>
            <person name="Poulsen M."/>
            <person name="Beemelmanns C."/>
        </authorList>
    </citation>
    <scope>NUCLEOTIDE SEQUENCE [LARGE SCALE GENOMIC DNA]</scope>
    <source>
        <strain evidence="2 3">RB56</strain>
    </source>
</reference>
<dbReference type="InterPro" id="IPR020843">
    <property type="entry name" value="ER"/>
</dbReference>
<dbReference type="EMBL" id="WEGI01000006">
    <property type="protein sequence ID" value="MQY27365.1"/>
    <property type="molecule type" value="Genomic_DNA"/>
</dbReference>
<dbReference type="GO" id="GO:0008270">
    <property type="term" value="F:zinc ion binding"/>
    <property type="evidence" value="ECO:0007669"/>
    <property type="project" value="InterPro"/>
</dbReference>
<dbReference type="Pfam" id="PF13602">
    <property type="entry name" value="ADH_zinc_N_2"/>
    <property type="match status" value="1"/>
</dbReference>
<dbReference type="GO" id="GO:0008743">
    <property type="term" value="F:L-threonine 3-dehydrogenase activity"/>
    <property type="evidence" value="ECO:0007669"/>
    <property type="project" value="UniProtKB-EC"/>
</dbReference>
<dbReference type="Proteomes" id="UP000431401">
    <property type="component" value="Unassembled WGS sequence"/>
</dbReference>
<dbReference type="PROSITE" id="PS01162">
    <property type="entry name" value="QOR_ZETA_CRYSTAL"/>
    <property type="match status" value="1"/>
</dbReference>
<dbReference type="InterPro" id="IPR013154">
    <property type="entry name" value="ADH-like_N"/>
</dbReference>
<accession>A0A7K0DNN8</accession>
<proteinExistence type="predicted"/>
<evidence type="ECO:0000259" key="1">
    <source>
        <dbReference type="SMART" id="SM00829"/>
    </source>
</evidence>
<dbReference type="Gene3D" id="3.90.180.10">
    <property type="entry name" value="Medium-chain alcohol dehydrogenases, catalytic domain"/>
    <property type="match status" value="1"/>
</dbReference>
<dbReference type="Gene3D" id="3.40.50.720">
    <property type="entry name" value="NAD(P)-binding Rossmann-like Domain"/>
    <property type="match status" value="1"/>
</dbReference>
<dbReference type="SUPFAM" id="SSF50129">
    <property type="entry name" value="GroES-like"/>
    <property type="match status" value="1"/>
</dbReference>
<feature type="domain" description="Enoyl reductase (ER)" evidence="1">
    <location>
        <begin position="22"/>
        <end position="329"/>
    </location>
</feature>
<dbReference type="InterPro" id="IPR011032">
    <property type="entry name" value="GroES-like_sf"/>
</dbReference>
<name>A0A7K0DNN8_9NOCA</name>
<dbReference type="SMART" id="SM00829">
    <property type="entry name" value="PKS_ER"/>
    <property type="match status" value="1"/>
</dbReference>
<protein>
    <submittedName>
        <fullName evidence="2">L-threonine 3-dehydrogenase</fullName>
        <ecNumber evidence="2">1.1.1.103</ecNumber>
    </submittedName>
</protein>
<dbReference type="PANTHER" id="PTHR44013:SF1">
    <property type="entry name" value="ZINC-TYPE ALCOHOL DEHYDROGENASE-LIKE PROTEIN C16A3.02C"/>
    <property type="match status" value="1"/>
</dbReference>
<dbReference type="PANTHER" id="PTHR44013">
    <property type="entry name" value="ZINC-TYPE ALCOHOL DEHYDROGENASE-LIKE PROTEIN C16A3.02C"/>
    <property type="match status" value="1"/>
</dbReference>
<organism evidence="2 3">
    <name type="scientific">Nocardia aurantia</name>
    <dbReference type="NCBI Taxonomy" id="2585199"/>
    <lineage>
        <taxon>Bacteria</taxon>
        <taxon>Bacillati</taxon>
        <taxon>Actinomycetota</taxon>
        <taxon>Actinomycetes</taxon>
        <taxon>Mycobacteriales</taxon>
        <taxon>Nocardiaceae</taxon>
        <taxon>Nocardia</taxon>
    </lineage>
</organism>
<dbReference type="Pfam" id="PF08240">
    <property type="entry name" value="ADH_N"/>
    <property type="match status" value="1"/>
</dbReference>
<dbReference type="RefSeq" id="WP_227837737.1">
    <property type="nucleotide sequence ID" value="NZ_WEGI01000006.1"/>
</dbReference>
<evidence type="ECO:0000313" key="2">
    <source>
        <dbReference type="EMBL" id="MQY27365.1"/>
    </source>
</evidence>
<dbReference type="InterPro" id="IPR052733">
    <property type="entry name" value="Chloroplast_QOR"/>
</dbReference>
<gene>
    <name evidence="2" type="primary">tdh_2</name>
    <name evidence="2" type="ORF">NRB56_29480</name>
</gene>